<dbReference type="AlphaFoldDB" id="A0A067MCQ1"/>
<dbReference type="EMBL" id="KL198076">
    <property type="protein sequence ID" value="KDQ09672.1"/>
    <property type="molecule type" value="Genomic_DNA"/>
</dbReference>
<accession>A0A067MCQ1</accession>
<dbReference type="STRING" id="930990.A0A067MCQ1"/>
<reference evidence="2" key="1">
    <citation type="journal article" date="2014" name="Proc. Natl. Acad. Sci. U.S.A.">
        <title>Extensive sampling of basidiomycete genomes demonstrates inadequacy of the white-rot/brown-rot paradigm for wood decay fungi.</title>
        <authorList>
            <person name="Riley R."/>
            <person name="Salamov A.A."/>
            <person name="Brown D.W."/>
            <person name="Nagy L.G."/>
            <person name="Floudas D."/>
            <person name="Held B.W."/>
            <person name="Levasseur A."/>
            <person name="Lombard V."/>
            <person name="Morin E."/>
            <person name="Otillar R."/>
            <person name="Lindquist E.A."/>
            <person name="Sun H."/>
            <person name="LaButti K.M."/>
            <person name="Schmutz J."/>
            <person name="Jabbour D."/>
            <person name="Luo H."/>
            <person name="Baker S.E."/>
            <person name="Pisabarro A.G."/>
            <person name="Walton J.D."/>
            <person name="Blanchette R.A."/>
            <person name="Henrissat B."/>
            <person name="Martin F."/>
            <person name="Cullen D."/>
            <person name="Hibbett D.S."/>
            <person name="Grigoriev I.V."/>
        </authorList>
    </citation>
    <scope>NUCLEOTIDE SEQUENCE [LARGE SCALE GENOMIC DNA]</scope>
    <source>
        <strain evidence="2">FD-172 SS1</strain>
    </source>
</reference>
<dbReference type="Proteomes" id="UP000027195">
    <property type="component" value="Unassembled WGS sequence"/>
</dbReference>
<proteinExistence type="predicted"/>
<evidence type="ECO:0000313" key="2">
    <source>
        <dbReference type="Proteomes" id="UP000027195"/>
    </source>
</evidence>
<organism evidence="1 2">
    <name type="scientific">Botryobasidium botryosum (strain FD-172 SS1)</name>
    <dbReference type="NCBI Taxonomy" id="930990"/>
    <lineage>
        <taxon>Eukaryota</taxon>
        <taxon>Fungi</taxon>
        <taxon>Dikarya</taxon>
        <taxon>Basidiomycota</taxon>
        <taxon>Agaricomycotina</taxon>
        <taxon>Agaricomycetes</taxon>
        <taxon>Cantharellales</taxon>
        <taxon>Botryobasidiaceae</taxon>
        <taxon>Botryobasidium</taxon>
    </lineage>
</organism>
<sequence>MRDPLHPLNPRSKKAQRDAVASLVEFLEGYPFIRKVEVSSCHSEVMRALLRAFSNHLCPQLEELCISQCSIDGLELVGLVKSRSKADGAEGCASPSDTRSLRRVGLACCPSISHYIVSILREYLAVEVEDEKAEVNLRG</sequence>
<evidence type="ECO:0000313" key="1">
    <source>
        <dbReference type="EMBL" id="KDQ09672.1"/>
    </source>
</evidence>
<dbReference type="Gene3D" id="3.80.10.10">
    <property type="entry name" value="Ribonuclease Inhibitor"/>
    <property type="match status" value="1"/>
</dbReference>
<name>A0A067MCQ1_BOTB1</name>
<dbReference type="HOGENOM" id="CLU_1844770_0_0_1"/>
<protein>
    <submittedName>
        <fullName evidence="1">Uncharacterized protein</fullName>
    </submittedName>
</protein>
<keyword evidence="2" id="KW-1185">Reference proteome</keyword>
<dbReference type="InterPro" id="IPR032675">
    <property type="entry name" value="LRR_dom_sf"/>
</dbReference>
<gene>
    <name evidence="1" type="ORF">BOTBODRAFT_523502</name>
</gene>
<dbReference type="SUPFAM" id="SSF52047">
    <property type="entry name" value="RNI-like"/>
    <property type="match status" value="1"/>
</dbReference>
<dbReference type="InParanoid" id="A0A067MCQ1"/>